<organism evidence="2 3">
    <name type="scientific">Ficus carica</name>
    <name type="common">Common fig</name>
    <dbReference type="NCBI Taxonomy" id="3494"/>
    <lineage>
        <taxon>Eukaryota</taxon>
        <taxon>Viridiplantae</taxon>
        <taxon>Streptophyta</taxon>
        <taxon>Embryophyta</taxon>
        <taxon>Tracheophyta</taxon>
        <taxon>Spermatophyta</taxon>
        <taxon>Magnoliopsida</taxon>
        <taxon>eudicotyledons</taxon>
        <taxon>Gunneridae</taxon>
        <taxon>Pentapetalae</taxon>
        <taxon>rosids</taxon>
        <taxon>fabids</taxon>
        <taxon>Rosales</taxon>
        <taxon>Moraceae</taxon>
        <taxon>Ficeae</taxon>
        <taxon>Ficus</taxon>
    </lineage>
</organism>
<accession>A0AA88JHF9</accession>
<sequence>ERALRAEYWINRDKEARAQFYKSKKEEKVLAKTNQSRQSTEAKPQAQASNPYAQGPRQPGKNKRKGNFNNQGQQRNFPQKRNNQGNEGNKNNYPQCNKCGRALREKLSSEYTTAVPALSEQKPPTPAITCSPGYTRRSIDCPG</sequence>
<evidence type="ECO:0000313" key="3">
    <source>
        <dbReference type="Proteomes" id="UP001187192"/>
    </source>
</evidence>
<feature type="compositionally biased region" description="Polar residues" evidence="1">
    <location>
        <begin position="32"/>
        <end position="52"/>
    </location>
</feature>
<protein>
    <submittedName>
        <fullName evidence="2">Uncharacterized protein</fullName>
    </submittedName>
</protein>
<feature type="region of interest" description="Disordered" evidence="1">
    <location>
        <begin position="1"/>
        <end position="97"/>
    </location>
</feature>
<comment type="caution">
    <text evidence="2">The sequence shown here is derived from an EMBL/GenBank/DDBJ whole genome shotgun (WGS) entry which is preliminary data.</text>
</comment>
<dbReference type="Proteomes" id="UP001187192">
    <property type="component" value="Unassembled WGS sequence"/>
</dbReference>
<evidence type="ECO:0000256" key="1">
    <source>
        <dbReference type="SAM" id="MobiDB-lite"/>
    </source>
</evidence>
<dbReference type="EMBL" id="BTGU01012362">
    <property type="protein sequence ID" value="GMN74839.1"/>
    <property type="molecule type" value="Genomic_DNA"/>
</dbReference>
<name>A0AA88JHF9_FICCA</name>
<feature type="compositionally biased region" description="Basic and acidic residues" evidence="1">
    <location>
        <begin position="1"/>
        <end position="30"/>
    </location>
</feature>
<feature type="non-terminal residue" evidence="2">
    <location>
        <position position="1"/>
    </location>
</feature>
<evidence type="ECO:0000313" key="2">
    <source>
        <dbReference type="EMBL" id="GMN74839.1"/>
    </source>
</evidence>
<feature type="compositionally biased region" description="Low complexity" evidence="1">
    <location>
        <begin position="67"/>
        <end position="92"/>
    </location>
</feature>
<gene>
    <name evidence="2" type="ORF">TIFTF001_053245</name>
</gene>
<feature type="region of interest" description="Disordered" evidence="1">
    <location>
        <begin position="111"/>
        <end position="143"/>
    </location>
</feature>
<dbReference type="AlphaFoldDB" id="A0AA88JHF9"/>
<reference evidence="2" key="1">
    <citation type="submission" date="2023-07" db="EMBL/GenBank/DDBJ databases">
        <title>draft genome sequence of fig (Ficus carica).</title>
        <authorList>
            <person name="Takahashi T."/>
            <person name="Nishimura K."/>
        </authorList>
    </citation>
    <scope>NUCLEOTIDE SEQUENCE</scope>
</reference>
<proteinExistence type="predicted"/>
<keyword evidence="3" id="KW-1185">Reference proteome</keyword>